<evidence type="ECO:0000313" key="2">
    <source>
        <dbReference type="EMBL" id="RGJ00338.1"/>
    </source>
</evidence>
<keyword evidence="1" id="KW-0812">Transmembrane</keyword>
<name>A0A174SRG4_9FIRM</name>
<dbReference type="AlphaFoldDB" id="A0A174SRG4"/>
<dbReference type="Proteomes" id="UP000263014">
    <property type="component" value="Unassembled WGS sequence"/>
</dbReference>
<evidence type="ECO:0000256" key="1">
    <source>
        <dbReference type="SAM" id="Phobius"/>
    </source>
</evidence>
<dbReference type="EMBL" id="QSON01000011">
    <property type="protein sequence ID" value="RGJ00338.1"/>
    <property type="molecule type" value="Genomic_DNA"/>
</dbReference>
<keyword evidence="1" id="KW-0472">Membrane</keyword>
<reference evidence="4 5" key="1">
    <citation type="submission" date="2018-08" db="EMBL/GenBank/DDBJ databases">
        <title>A genome reference for cultivated species of the human gut microbiota.</title>
        <authorList>
            <person name="Zou Y."/>
            <person name="Xue W."/>
            <person name="Luo G."/>
        </authorList>
    </citation>
    <scope>NUCLEOTIDE SEQUENCE [LARGE SCALE GENOMIC DNA]</scope>
    <source>
        <strain evidence="3 4">TF05-11AC</strain>
        <strain evidence="2 5">TM09-12</strain>
    </source>
</reference>
<proteinExistence type="predicted"/>
<evidence type="ECO:0000313" key="4">
    <source>
        <dbReference type="Proteomes" id="UP000261257"/>
    </source>
</evidence>
<organism evidence="3 4">
    <name type="scientific">Hungatella hathewayi</name>
    <dbReference type="NCBI Taxonomy" id="154046"/>
    <lineage>
        <taxon>Bacteria</taxon>
        <taxon>Bacillati</taxon>
        <taxon>Bacillota</taxon>
        <taxon>Clostridia</taxon>
        <taxon>Lachnospirales</taxon>
        <taxon>Lachnospiraceae</taxon>
        <taxon>Hungatella</taxon>
    </lineage>
</organism>
<dbReference type="EMBL" id="QSSQ01000014">
    <property type="protein sequence ID" value="RGM03409.1"/>
    <property type="molecule type" value="Genomic_DNA"/>
</dbReference>
<comment type="caution">
    <text evidence="3">The sequence shown here is derived from an EMBL/GenBank/DDBJ whole genome shotgun (WGS) entry which is preliminary data.</text>
</comment>
<feature type="transmembrane region" description="Helical" evidence="1">
    <location>
        <begin position="12"/>
        <end position="30"/>
    </location>
</feature>
<gene>
    <name evidence="3" type="ORF">DXC39_15410</name>
    <name evidence="2" type="ORF">DXD79_21190</name>
</gene>
<dbReference type="Proteomes" id="UP000261257">
    <property type="component" value="Unassembled WGS sequence"/>
</dbReference>
<protein>
    <submittedName>
        <fullName evidence="3">Uncharacterized protein</fullName>
    </submittedName>
</protein>
<accession>A0A174SRG4</accession>
<sequence>MKKILLQSFVRVIFLYISMFLLYILSWLIFDYAFPISWRAEIVIFIVAFCIELVSVLWKMRKNQRKSGL</sequence>
<evidence type="ECO:0000313" key="3">
    <source>
        <dbReference type="EMBL" id="RGM03409.1"/>
    </source>
</evidence>
<feature type="transmembrane region" description="Helical" evidence="1">
    <location>
        <begin position="36"/>
        <end position="58"/>
    </location>
</feature>
<keyword evidence="1" id="KW-1133">Transmembrane helix</keyword>
<evidence type="ECO:0000313" key="5">
    <source>
        <dbReference type="Proteomes" id="UP000263014"/>
    </source>
</evidence>